<evidence type="ECO:0000313" key="2">
    <source>
        <dbReference type="EMBL" id="KAL1859524.1"/>
    </source>
</evidence>
<dbReference type="Gene3D" id="3.90.1300.10">
    <property type="entry name" value="Amidase signature (AS) domain"/>
    <property type="match status" value="1"/>
</dbReference>
<keyword evidence="3" id="KW-1185">Reference proteome</keyword>
<feature type="compositionally biased region" description="Low complexity" evidence="1">
    <location>
        <begin position="79"/>
        <end position="89"/>
    </location>
</feature>
<evidence type="ECO:0000256" key="1">
    <source>
        <dbReference type="SAM" id="MobiDB-lite"/>
    </source>
</evidence>
<feature type="compositionally biased region" description="Basic and acidic residues" evidence="1">
    <location>
        <begin position="103"/>
        <end position="112"/>
    </location>
</feature>
<dbReference type="InterPro" id="IPR036928">
    <property type="entry name" value="AS_sf"/>
</dbReference>
<proteinExistence type="predicted"/>
<evidence type="ECO:0008006" key="4">
    <source>
        <dbReference type="Google" id="ProtNLM"/>
    </source>
</evidence>
<name>A0ABR3WDS9_9PEZI</name>
<dbReference type="EMBL" id="JAZHXJ010000492">
    <property type="protein sequence ID" value="KAL1859524.1"/>
    <property type="molecule type" value="Genomic_DNA"/>
</dbReference>
<evidence type="ECO:0000313" key="3">
    <source>
        <dbReference type="Proteomes" id="UP001586593"/>
    </source>
</evidence>
<accession>A0ABR3WDS9</accession>
<sequence>MGVYPDDIPIIPGARELVAVAPGIPFGITFLGKKWSEETLITLAYAYEQATQHRDALVPRPDAVLPKTELTDIVGGGSPSSPTGTPNPSAAVSAEPGKNRSVGTDDQRRWVA</sequence>
<protein>
    <recommendedName>
        <fullName evidence="4">Amidase</fullName>
    </recommendedName>
</protein>
<dbReference type="SUPFAM" id="SSF75304">
    <property type="entry name" value="Amidase signature (AS) enzymes"/>
    <property type="match status" value="1"/>
</dbReference>
<comment type="caution">
    <text evidence="2">The sequence shown here is derived from an EMBL/GenBank/DDBJ whole genome shotgun (WGS) entry which is preliminary data.</text>
</comment>
<gene>
    <name evidence="2" type="ORF">VTK73DRAFT_7576</name>
</gene>
<dbReference type="Proteomes" id="UP001586593">
    <property type="component" value="Unassembled WGS sequence"/>
</dbReference>
<feature type="region of interest" description="Disordered" evidence="1">
    <location>
        <begin position="68"/>
        <end position="112"/>
    </location>
</feature>
<organism evidence="2 3">
    <name type="scientific">Phialemonium thermophilum</name>
    <dbReference type="NCBI Taxonomy" id="223376"/>
    <lineage>
        <taxon>Eukaryota</taxon>
        <taxon>Fungi</taxon>
        <taxon>Dikarya</taxon>
        <taxon>Ascomycota</taxon>
        <taxon>Pezizomycotina</taxon>
        <taxon>Sordariomycetes</taxon>
        <taxon>Sordariomycetidae</taxon>
        <taxon>Cephalothecales</taxon>
        <taxon>Cephalothecaceae</taxon>
        <taxon>Phialemonium</taxon>
    </lineage>
</organism>
<reference evidence="2 3" key="1">
    <citation type="journal article" date="2024" name="Commun. Biol.">
        <title>Comparative genomic analysis of thermophilic fungi reveals convergent evolutionary adaptations and gene losses.</title>
        <authorList>
            <person name="Steindorff A.S."/>
            <person name="Aguilar-Pontes M.V."/>
            <person name="Robinson A.J."/>
            <person name="Andreopoulos B."/>
            <person name="LaButti K."/>
            <person name="Kuo A."/>
            <person name="Mondo S."/>
            <person name="Riley R."/>
            <person name="Otillar R."/>
            <person name="Haridas S."/>
            <person name="Lipzen A."/>
            <person name="Grimwood J."/>
            <person name="Schmutz J."/>
            <person name="Clum A."/>
            <person name="Reid I.D."/>
            <person name="Moisan M.C."/>
            <person name="Butler G."/>
            <person name="Nguyen T.T.M."/>
            <person name="Dewar K."/>
            <person name="Conant G."/>
            <person name="Drula E."/>
            <person name="Henrissat B."/>
            <person name="Hansel C."/>
            <person name="Singer S."/>
            <person name="Hutchinson M.I."/>
            <person name="de Vries R.P."/>
            <person name="Natvig D.O."/>
            <person name="Powell A.J."/>
            <person name="Tsang A."/>
            <person name="Grigoriev I.V."/>
        </authorList>
    </citation>
    <scope>NUCLEOTIDE SEQUENCE [LARGE SCALE GENOMIC DNA]</scope>
    <source>
        <strain evidence="2 3">ATCC 24622</strain>
    </source>
</reference>